<evidence type="ECO:0000313" key="1">
    <source>
        <dbReference type="EMBL" id="CCF84893.1"/>
    </source>
</evidence>
<sequence>MATKYSPGWRAVASKMWNQRMKVRGPAICWGESPGTEDTVEGENRHTALPRIGIRESAVRGWCLLVYSSV</sequence>
<gene>
    <name evidence="1" type="ORF">NITHO_4150002</name>
</gene>
<evidence type="ECO:0000313" key="2">
    <source>
        <dbReference type="Proteomes" id="UP000004221"/>
    </source>
</evidence>
<comment type="caution">
    <text evidence="1">The sequence shown here is derived from an EMBL/GenBank/DDBJ whole genome shotgun (WGS) entry which is preliminary data.</text>
</comment>
<proteinExistence type="predicted"/>
<dbReference type="Proteomes" id="UP000004221">
    <property type="component" value="Unassembled WGS sequence"/>
</dbReference>
<organism evidence="1 2">
    <name type="scientific">Nitrolancea hollandica Lb</name>
    <dbReference type="NCBI Taxonomy" id="1129897"/>
    <lineage>
        <taxon>Bacteria</taxon>
        <taxon>Pseudomonadati</taxon>
        <taxon>Thermomicrobiota</taxon>
        <taxon>Thermomicrobia</taxon>
        <taxon>Sphaerobacterales</taxon>
        <taxon>Sphaerobacterineae</taxon>
        <taxon>Sphaerobacteraceae</taxon>
        <taxon>Nitrolancea</taxon>
    </lineage>
</organism>
<reference evidence="1 2" key="1">
    <citation type="journal article" date="2012" name="ISME J.">
        <title>Nitrification expanded: discovery, physiology and genomics of a nitrite-oxidizing bacterium from the phylum Chloroflexi.</title>
        <authorList>
            <person name="Sorokin D.Y."/>
            <person name="Lucker S."/>
            <person name="Vejmelkova D."/>
            <person name="Kostrikina N.A."/>
            <person name="Kleerebezem R."/>
            <person name="Rijpstra W.I."/>
            <person name="Damste J.S."/>
            <person name="Le Paslier D."/>
            <person name="Muyzer G."/>
            <person name="Wagner M."/>
            <person name="van Loosdrecht M.C."/>
            <person name="Daims H."/>
        </authorList>
    </citation>
    <scope>NUCLEOTIDE SEQUENCE [LARGE SCALE GENOMIC DNA]</scope>
    <source>
        <strain evidence="2">none</strain>
    </source>
</reference>
<keyword evidence="2" id="KW-1185">Reference proteome</keyword>
<accession>I4EJN1</accession>
<dbReference type="EMBL" id="CAGS01000352">
    <property type="protein sequence ID" value="CCF84893.1"/>
    <property type="molecule type" value="Genomic_DNA"/>
</dbReference>
<name>I4EJN1_9BACT</name>
<protein>
    <submittedName>
        <fullName evidence="1">Uncharacterized protein</fullName>
    </submittedName>
</protein>
<dbReference type="AlphaFoldDB" id="I4EJN1"/>